<evidence type="ECO:0000259" key="4">
    <source>
        <dbReference type="Pfam" id="PF12002"/>
    </source>
</evidence>
<feature type="domain" description="MgsA AAA+ ATPase C-terminal" evidence="4">
    <location>
        <begin position="127"/>
        <end position="282"/>
    </location>
</feature>
<dbReference type="GO" id="GO:0003677">
    <property type="term" value="F:DNA binding"/>
    <property type="evidence" value="ECO:0007669"/>
    <property type="project" value="InterPro"/>
</dbReference>
<dbReference type="SUPFAM" id="SSF48019">
    <property type="entry name" value="post-AAA+ oligomerization domain-like"/>
    <property type="match status" value="1"/>
</dbReference>
<feature type="domain" description="AAA C-terminal" evidence="5">
    <location>
        <begin position="51"/>
        <end position="126"/>
    </location>
</feature>
<dbReference type="InterPro" id="IPR027417">
    <property type="entry name" value="P-loop_NTPase"/>
</dbReference>
<dbReference type="PANTHER" id="PTHR13779:SF7">
    <property type="entry name" value="ATPASE WRNIP1"/>
    <property type="match status" value="1"/>
</dbReference>
<dbReference type="CDD" id="cd18139">
    <property type="entry name" value="HLD_clamp_RarA"/>
    <property type="match status" value="1"/>
</dbReference>
<protein>
    <submittedName>
        <fullName evidence="6">Unannotated protein</fullName>
    </submittedName>
</protein>
<proteinExistence type="predicted"/>
<name>A0A6J7NX27_9ZZZZ</name>
<dbReference type="GO" id="GO:0000731">
    <property type="term" value="P:DNA synthesis involved in DNA repair"/>
    <property type="evidence" value="ECO:0007669"/>
    <property type="project" value="TreeGrafter"/>
</dbReference>
<dbReference type="FunFam" id="1.10.3710.10:FF:000003">
    <property type="entry name" value="ATPase, AAA family protein"/>
    <property type="match status" value="1"/>
</dbReference>
<dbReference type="Gene3D" id="1.10.8.60">
    <property type="match status" value="1"/>
</dbReference>
<dbReference type="SUPFAM" id="SSF52540">
    <property type="entry name" value="P-loop containing nucleoside triphosphate hydrolases"/>
    <property type="match status" value="1"/>
</dbReference>
<organism evidence="6">
    <name type="scientific">freshwater metagenome</name>
    <dbReference type="NCBI Taxonomy" id="449393"/>
    <lineage>
        <taxon>unclassified sequences</taxon>
        <taxon>metagenomes</taxon>
        <taxon>ecological metagenomes</taxon>
    </lineage>
</organism>
<dbReference type="InterPro" id="IPR032423">
    <property type="entry name" value="AAA_assoc_2"/>
</dbReference>
<accession>A0A6J7NX27</accession>
<dbReference type="AlphaFoldDB" id="A0A6J7NX27"/>
<evidence type="ECO:0000259" key="5">
    <source>
        <dbReference type="Pfam" id="PF16193"/>
    </source>
</evidence>
<dbReference type="InterPro" id="IPR008921">
    <property type="entry name" value="DNA_pol3_clamp-load_cplx_C"/>
</dbReference>
<dbReference type="GO" id="GO:0008047">
    <property type="term" value="F:enzyme activator activity"/>
    <property type="evidence" value="ECO:0007669"/>
    <property type="project" value="TreeGrafter"/>
</dbReference>
<reference evidence="6" key="1">
    <citation type="submission" date="2020-05" db="EMBL/GenBank/DDBJ databases">
        <authorList>
            <person name="Chiriac C."/>
            <person name="Salcher M."/>
            <person name="Ghai R."/>
            <person name="Kavagutti S V."/>
        </authorList>
    </citation>
    <scope>NUCLEOTIDE SEQUENCE</scope>
</reference>
<evidence type="ECO:0000256" key="2">
    <source>
        <dbReference type="ARBA" id="ARBA00022840"/>
    </source>
</evidence>
<feature type="region of interest" description="Disordered" evidence="3">
    <location>
        <begin position="291"/>
        <end position="314"/>
    </location>
</feature>
<sequence>MGATTENPYFSLTAPLLSRSTLFRLEPVPAEALRELVARALSDRERGLGDDELSISAAAMEHLVDRAEGDARHLLTSLEVAAALTCESATKEISLECAEAALAARAIQYGADEHYDIISAFIKSIRGSDADAGLYWLARMLEAGEDARYVARRLVILASEDVGMADPLALPLAMAAAQAVEFVGLPEAQLNLAHCVVYLANCPKSNSVTLGIGAATSDVRTLPTGMVPAHLKDGHYKGASALGHGVGYVYPHDRPGAWADQQYRPEEVAAQIYWRPTGHGRDVARLGTVEAADRALPGASKQDQKREGLSDERI</sequence>
<keyword evidence="2" id="KW-0067">ATP-binding</keyword>
<dbReference type="GO" id="GO:0017116">
    <property type="term" value="F:single-stranded DNA helicase activity"/>
    <property type="evidence" value="ECO:0007669"/>
    <property type="project" value="TreeGrafter"/>
</dbReference>
<dbReference type="InterPro" id="IPR051314">
    <property type="entry name" value="AAA_ATPase_RarA/MGS1/WRNIP1"/>
</dbReference>
<dbReference type="InterPro" id="IPR021886">
    <property type="entry name" value="MgsA_C"/>
</dbReference>
<evidence type="ECO:0000313" key="6">
    <source>
        <dbReference type="EMBL" id="CAB4994504.1"/>
    </source>
</evidence>
<dbReference type="Gene3D" id="1.10.3710.10">
    <property type="entry name" value="DNA polymerase III clamp loader subunits, C-terminal domain"/>
    <property type="match status" value="1"/>
</dbReference>
<dbReference type="PANTHER" id="PTHR13779">
    <property type="entry name" value="WERNER HELICASE-INTERACTING PROTEIN 1 FAMILY MEMBER"/>
    <property type="match status" value="1"/>
</dbReference>
<dbReference type="Pfam" id="PF16193">
    <property type="entry name" value="AAA_assoc_2"/>
    <property type="match status" value="1"/>
</dbReference>
<feature type="compositionally biased region" description="Basic and acidic residues" evidence="3">
    <location>
        <begin position="302"/>
        <end position="314"/>
    </location>
</feature>
<dbReference type="Pfam" id="PF12002">
    <property type="entry name" value="MgsA_C"/>
    <property type="match status" value="1"/>
</dbReference>
<keyword evidence="1" id="KW-0547">Nucleotide-binding</keyword>
<dbReference type="GO" id="GO:0006261">
    <property type="term" value="P:DNA-templated DNA replication"/>
    <property type="evidence" value="ECO:0007669"/>
    <property type="project" value="TreeGrafter"/>
</dbReference>
<evidence type="ECO:0000256" key="1">
    <source>
        <dbReference type="ARBA" id="ARBA00022741"/>
    </source>
</evidence>
<evidence type="ECO:0000256" key="3">
    <source>
        <dbReference type="SAM" id="MobiDB-lite"/>
    </source>
</evidence>
<dbReference type="GO" id="GO:0005524">
    <property type="term" value="F:ATP binding"/>
    <property type="evidence" value="ECO:0007669"/>
    <property type="project" value="UniProtKB-KW"/>
</dbReference>
<gene>
    <name evidence="6" type="ORF">UFOPK3974_01128</name>
</gene>
<dbReference type="Gene3D" id="1.20.272.10">
    <property type="match status" value="1"/>
</dbReference>
<dbReference type="EMBL" id="CAFBOR010000165">
    <property type="protein sequence ID" value="CAB4994504.1"/>
    <property type="molecule type" value="Genomic_DNA"/>
</dbReference>
<dbReference type="FunFam" id="1.20.272.10:FF:000001">
    <property type="entry name" value="Putative AAA family ATPase"/>
    <property type="match status" value="1"/>
</dbReference>